<evidence type="ECO:0000256" key="1">
    <source>
        <dbReference type="SAM" id="Phobius"/>
    </source>
</evidence>
<keyword evidence="1" id="KW-0472">Membrane</keyword>
<organism evidence="2 3">
    <name type="scientific">Actinoplanes awajinensis subsp. mycoplanecinus</name>
    <dbReference type="NCBI Taxonomy" id="135947"/>
    <lineage>
        <taxon>Bacteria</taxon>
        <taxon>Bacillati</taxon>
        <taxon>Actinomycetota</taxon>
        <taxon>Actinomycetes</taxon>
        <taxon>Micromonosporales</taxon>
        <taxon>Micromonosporaceae</taxon>
        <taxon>Actinoplanes</taxon>
    </lineage>
</organism>
<gene>
    <name evidence="2" type="ORF">ADL15_46315</name>
</gene>
<evidence type="ECO:0000313" key="2">
    <source>
        <dbReference type="EMBL" id="KUL23582.1"/>
    </source>
</evidence>
<keyword evidence="3" id="KW-1185">Reference proteome</keyword>
<name>A0A101JB86_9ACTN</name>
<keyword evidence="1" id="KW-0812">Transmembrane</keyword>
<proteinExistence type="predicted"/>
<feature type="transmembrane region" description="Helical" evidence="1">
    <location>
        <begin position="12"/>
        <end position="32"/>
    </location>
</feature>
<sequence length="163" mass="17847">MAKAHQRRVDKWSWSITAILVVLVVLPGYALMFTEFERFGARSGDVFNSGAATVRSCSHRVLGAPYRCDVSVSWRQPGESPVSVSVRSLRPLAGTAEVVHRECGRPSTPGMRCPVYTADYPDPPGLLYLVLALLVFGLFFVVMYAANRLAHRIVGPLKPAVTS</sequence>
<dbReference type="EMBL" id="LLZH01000331">
    <property type="protein sequence ID" value="KUL23582.1"/>
    <property type="molecule type" value="Genomic_DNA"/>
</dbReference>
<dbReference type="Proteomes" id="UP000053244">
    <property type="component" value="Unassembled WGS sequence"/>
</dbReference>
<dbReference type="AlphaFoldDB" id="A0A101JB86"/>
<keyword evidence="1" id="KW-1133">Transmembrane helix</keyword>
<feature type="transmembrane region" description="Helical" evidence="1">
    <location>
        <begin position="126"/>
        <end position="146"/>
    </location>
</feature>
<accession>A0A101JB86</accession>
<protein>
    <submittedName>
        <fullName evidence="2">Uncharacterized protein</fullName>
    </submittedName>
</protein>
<reference evidence="2 3" key="1">
    <citation type="submission" date="2015-10" db="EMBL/GenBank/DDBJ databases">
        <authorList>
            <person name="Gilbert D.G."/>
        </authorList>
    </citation>
    <scope>NUCLEOTIDE SEQUENCE [LARGE SCALE GENOMIC DNA]</scope>
    <source>
        <strain evidence="2 3">NRRL B-16712</strain>
    </source>
</reference>
<evidence type="ECO:0000313" key="3">
    <source>
        <dbReference type="Proteomes" id="UP000053244"/>
    </source>
</evidence>
<comment type="caution">
    <text evidence="2">The sequence shown here is derived from an EMBL/GenBank/DDBJ whole genome shotgun (WGS) entry which is preliminary data.</text>
</comment>